<evidence type="ECO:0000256" key="5">
    <source>
        <dbReference type="HAMAP-Rule" id="MF_03040"/>
    </source>
</evidence>
<keyword evidence="1 5" id="KW-0540">Nuclease</keyword>
<comment type="function">
    <text evidence="5">Phosphodiesterase responsible for the U6 snRNA 3' end processing. Acts as an exoribonuclease (RNase) responsible for trimming the poly(U) tract of the last nucleotides in the pre-U6 snRNA molecule, leading to the formation of mature U6 snRNA.</text>
</comment>
<comment type="caution">
    <text evidence="7">The sequence shown here is derived from an EMBL/GenBank/DDBJ whole genome shotgun (WGS) entry which is preliminary data.</text>
</comment>
<evidence type="ECO:0000256" key="3">
    <source>
        <dbReference type="ARBA" id="ARBA00023239"/>
    </source>
</evidence>
<evidence type="ECO:0000256" key="2">
    <source>
        <dbReference type="ARBA" id="ARBA00022801"/>
    </source>
</evidence>
<evidence type="ECO:0000313" key="7">
    <source>
        <dbReference type="EMBL" id="KAF5849953.1"/>
    </source>
</evidence>
<dbReference type="EMBL" id="WNKQ01000008">
    <property type="protein sequence ID" value="KAF5849953.1"/>
    <property type="molecule type" value="Genomic_DNA"/>
</dbReference>
<keyword evidence="3" id="KW-0456">Lyase</keyword>
<organism evidence="7 8">
    <name type="scientific">Cochliobolus sativus</name>
    <name type="common">Common root rot and spot blotch fungus</name>
    <name type="synonym">Bipolaris sorokiniana</name>
    <dbReference type="NCBI Taxonomy" id="45130"/>
    <lineage>
        <taxon>Eukaryota</taxon>
        <taxon>Fungi</taxon>
        <taxon>Dikarya</taxon>
        <taxon>Ascomycota</taxon>
        <taxon>Pezizomycotina</taxon>
        <taxon>Dothideomycetes</taxon>
        <taxon>Pleosporomycetidae</taxon>
        <taxon>Pleosporales</taxon>
        <taxon>Pleosporineae</taxon>
        <taxon>Pleosporaceae</taxon>
        <taxon>Bipolaris</taxon>
    </lineage>
</organism>
<dbReference type="EC" id="3.1.4.-" evidence="5"/>
<dbReference type="Proteomes" id="UP000624244">
    <property type="component" value="Unassembled WGS sequence"/>
</dbReference>
<protein>
    <recommendedName>
        <fullName evidence="5">U6 snRNA phosphodiesterase</fullName>
        <ecNumber evidence="5">3.1.4.-</ecNumber>
    </recommendedName>
</protein>
<feature type="region of interest" description="Disordered" evidence="6">
    <location>
        <begin position="235"/>
        <end position="267"/>
    </location>
</feature>
<evidence type="ECO:0000256" key="1">
    <source>
        <dbReference type="ARBA" id="ARBA00022722"/>
    </source>
</evidence>
<feature type="active site" description="Proton donor/acceptor" evidence="5">
    <location>
        <position position="152"/>
    </location>
</feature>
<feature type="region of interest" description="Disordered" evidence="6">
    <location>
        <begin position="1"/>
        <end position="55"/>
    </location>
</feature>
<evidence type="ECO:0000256" key="4">
    <source>
        <dbReference type="ARBA" id="ARBA00023242"/>
    </source>
</evidence>
<sequence length="343" mass="37919">MALVAYPDSASDDEGTEHDKTLVHPVQPAHPPTKPAAAAAAKPKPNPSNALPPLPPAFHDLYAVNARVSTSDNPDLHGGRRRAVPHIQGNWPSHVYLEWIPTQRESIALLNLIQHVKTVFELENTKRVKKLPVPEDITPSLQSDLGVPLPLHVSLSRTLQIKTEDRETFLDTLGASLRRCAVPAFNFEFQGLKWVPNFERNRWFLVLAIKRPENDELNTLLHACNQAAKNTGHPALYTSGAGDGPMEDVDHNHRPKRRKVDKNDPQTHDYSPYFHVSIAWNLTEPDAEWTALIERIDATEYIQTPGAMLDAVKVRIGNAVHNIPLAAKRPGLGKSGRAGLGLG</sequence>
<keyword evidence="2 5" id="KW-0378">Hydrolase</keyword>
<dbReference type="GO" id="GO:0005634">
    <property type="term" value="C:nucleus"/>
    <property type="evidence" value="ECO:0007669"/>
    <property type="project" value="UniProtKB-SubCell"/>
</dbReference>
<dbReference type="PANTHER" id="PTHR13522:SF3">
    <property type="entry name" value="U6 SNRNA PHOSPHODIESTERASE 1"/>
    <property type="match status" value="1"/>
</dbReference>
<feature type="compositionally biased region" description="Pro residues" evidence="6">
    <location>
        <begin position="44"/>
        <end position="55"/>
    </location>
</feature>
<comment type="subcellular location">
    <subcellularLocation>
        <location evidence="5">Nucleus</location>
    </subcellularLocation>
</comment>
<dbReference type="GO" id="GO:1990838">
    <property type="term" value="F:poly(U)-specific exoribonuclease activity, producing 3' uridine cyclic phosphate ends"/>
    <property type="evidence" value="ECO:0007669"/>
    <property type="project" value="UniProtKB-UniRule"/>
</dbReference>
<dbReference type="InterPro" id="IPR027521">
    <property type="entry name" value="Usb1"/>
</dbReference>
<name>A0A8H5ZGD2_COCSA</name>
<dbReference type="Pfam" id="PF09749">
    <property type="entry name" value="HVSL"/>
    <property type="match status" value="1"/>
</dbReference>
<evidence type="ECO:0000256" key="6">
    <source>
        <dbReference type="SAM" id="MobiDB-lite"/>
    </source>
</evidence>
<comment type="similarity">
    <text evidence="5">Belongs to the 2H phosphoesterase superfamily. USB1 family.</text>
</comment>
<dbReference type="GO" id="GO:0034477">
    <property type="term" value="P:U6 snRNA 3'-end processing"/>
    <property type="evidence" value="ECO:0007669"/>
    <property type="project" value="UniProtKB-UniRule"/>
</dbReference>
<dbReference type="AlphaFoldDB" id="A0A8H5ZGD2"/>
<dbReference type="GO" id="GO:0016829">
    <property type="term" value="F:lyase activity"/>
    <property type="evidence" value="ECO:0007669"/>
    <property type="project" value="UniProtKB-KW"/>
</dbReference>
<proteinExistence type="inferred from homology"/>
<gene>
    <name evidence="5" type="primary">USB1</name>
    <name evidence="7" type="ORF">GGP41_005393</name>
</gene>
<feature type="active site" description="Proton donor/acceptor" evidence="5">
    <location>
        <position position="275"/>
    </location>
</feature>
<keyword evidence="4 5" id="KW-0539">Nucleus</keyword>
<dbReference type="HAMAP" id="MF_03040">
    <property type="entry name" value="USB1"/>
    <property type="match status" value="1"/>
</dbReference>
<dbReference type="OMA" id="FHVSIGW"/>
<accession>A0A8H5ZGD2</accession>
<dbReference type="PANTHER" id="PTHR13522">
    <property type="entry name" value="U6 SNRNA PHOSPHODIESTERASE 1"/>
    <property type="match status" value="1"/>
</dbReference>
<evidence type="ECO:0000313" key="8">
    <source>
        <dbReference type="Proteomes" id="UP000624244"/>
    </source>
</evidence>
<reference evidence="7" key="1">
    <citation type="submission" date="2019-11" db="EMBL/GenBank/DDBJ databases">
        <title>Bipolaris sorokiniana Genome sequencing.</title>
        <authorList>
            <person name="Wang H."/>
        </authorList>
    </citation>
    <scope>NUCLEOTIDE SEQUENCE</scope>
</reference>
<dbReference type="Gene3D" id="3.90.1140.10">
    <property type="entry name" value="Cyclic phosphodiesterase"/>
    <property type="match status" value="1"/>
</dbReference>